<feature type="domain" description="Major facilitator superfamily (MFS) profile" evidence="6">
    <location>
        <begin position="46"/>
        <end position="489"/>
    </location>
</feature>
<gene>
    <name evidence="7" type="ORF">NTJ_14099</name>
</gene>
<dbReference type="PANTHER" id="PTHR48021">
    <property type="match status" value="1"/>
</dbReference>
<keyword evidence="4 5" id="KW-0472">Membrane</keyword>
<dbReference type="InterPro" id="IPR036259">
    <property type="entry name" value="MFS_trans_sf"/>
</dbReference>
<dbReference type="Proteomes" id="UP001307889">
    <property type="component" value="Chromosome 12"/>
</dbReference>
<feature type="transmembrane region" description="Helical" evidence="5">
    <location>
        <begin position="461"/>
        <end position="483"/>
    </location>
</feature>
<evidence type="ECO:0000256" key="4">
    <source>
        <dbReference type="ARBA" id="ARBA00023136"/>
    </source>
</evidence>
<keyword evidence="2 5" id="KW-0812">Transmembrane</keyword>
<dbReference type="InterPro" id="IPR020846">
    <property type="entry name" value="MFS_dom"/>
</dbReference>
<name>A0ABN7BC73_9HEMI</name>
<keyword evidence="8" id="KW-1185">Reference proteome</keyword>
<evidence type="ECO:0000256" key="2">
    <source>
        <dbReference type="ARBA" id="ARBA00022692"/>
    </source>
</evidence>
<evidence type="ECO:0000256" key="5">
    <source>
        <dbReference type="SAM" id="Phobius"/>
    </source>
</evidence>
<dbReference type="EMBL" id="AP028920">
    <property type="protein sequence ID" value="BET01283.1"/>
    <property type="molecule type" value="Genomic_DNA"/>
</dbReference>
<dbReference type="Pfam" id="PF00083">
    <property type="entry name" value="Sugar_tr"/>
    <property type="match status" value="1"/>
</dbReference>
<evidence type="ECO:0000256" key="1">
    <source>
        <dbReference type="ARBA" id="ARBA00004141"/>
    </source>
</evidence>
<reference evidence="7 8" key="1">
    <citation type="submission" date="2023-09" db="EMBL/GenBank/DDBJ databases">
        <title>Nesidiocoris tenuis whole genome shotgun sequence.</title>
        <authorList>
            <person name="Shibata T."/>
            <person name="Shimoda M."/>
            <person name="Kobayashi T."/>
            <person name="Uehara T."/>
        </authorList>
    </citation>
    <scope>NUCLEOTIDE SEQUENCE [LARGE SCALE GENOMIC DNA]</scope>
    <source>
        <strain evidence="7 8">Japan</strain>
    </source>
</reference>
<dbReference type="SUPFAM" id="SSF103473">
    <property type="entry name" value="MFS general substrate transporter"/>
    <property type="match status" value="1"/>
</dbReference>
<comment type="subcellular location">
    <subcellularLocation>
        <location evidence="1">Membrane</location>
        <topology evidence="1">Multi-pass membrane protein</topology>
    </subcellularLocation>
</comment>
<feature type="transmembrane region" description="Helical" evidence="5">
    <location>
        <begin position="398"/>
        <end position="422"/>
    </location>
</feature>
<evidence type="ECO:0000259" key="6">
    <source>
        <dbReference type="PROSITE" id="PS50850"/>
    </source>
</evidence>
<evidence type="ECO:0000313" key="8">
    <source>
        <dbReference type="Proteomes" id="UP001307889"/>
    </source>
</evidence>
<feature type="transmembrane region" description="Helical" evidence="5">
    <location>
        <begin position="123"/>
        <end position="141"/>
    </location>
</feature>
<dbReference type="InterPro" id="IPR005828">
    <property type="entry name" value="MFS_sugar_transport-like"/>
</dbReference>
<feature type="transmembrane region" description="Helical" evidence="5">
    <location>
        <begin position="370"/>
        <end position="392"/>
    </location>
</feature>
<feature type="transmembrane region" description="Helical" evidence="5">
    <location>
        <begin position="181"/>
        <end position="202"/>
    </location>
</feature>
<feature type="transmembrane region" description="Helical" evidence="5">
    <location>
        <begin position="208"/>
        <end position="226"/>
    </location>
</feature>
<evidence type="ECO:0000313" key="7">
    <source>
        <dbReference type="EMBL" id="BET01283.1"/>
    </source>
</evidence>
<evidence type="ECO:0000256" key="3">
    <source>
        <dbReference type="ARBA" id="ARBA00022989"/>
    </source>
</evidence>
<feature type="transmembrane region" description="Helical" evidence="5">
    <location>
        <begin position="46"/>
        <end position="66"/>
    </location>
</feature>
<organism evidence="7 8">
    <name type="scientific">Nesidiocoris tenuis</name>
    <dbReference type="NCBI Taxonomy" id="355587"/>
    <lineage>
        <taxon>Eukaryota</taxon>
        <taxon>Metazoa</taxon>
        <taxon>Ecdysozoa</taxon>
        <taxon>Arthropoda</taxon>
        <taxon>Hexapoda</taxon>
        <taxon>Insecta</taxon>
        <taxon>Pterygota</taxon>
        <taxon>Neoptera</taxon>
        <taxon>Paraneoptera</taxon>
        <taxon>Hemiptera</taxon>
        <taxon>Heteroptera</taxon>
        <taxon>Panheteroptera</taxon>
        <taxon>Cimicomorpha</taxon>
        <taxon>Miridae</taxon>
        <taxon>Dicyphina</taxon>
        <taxon>Nesidiocoris</taxon>
    </lineage>
</organism>
<dbReference type="Gene3D" id="1.20.1250.20">
    <property type="entry name" value="MFS general substrate transporter like domains"/>
    <property type="match status" value="1"/>
</dbReference>
<dbReference type="PANTHER" id="PTHR48021:SF39">
    <property type="entry name" value="MAJOR FACILITATOR SUPERFAMILY (MFS) PROFILE DOMAIN-CONTAINING PROTEIN"/>
    <property type="match status" value="1"/>
</dbReference>
<keyword evidence="3 5" id="KW-1133">Transmembrane helix</keyword>
<feature type="transmembrane region" description="Helical" evidence="5">
    <location>
        <begin position="306"/>
        <end position="324"/>
    </location>
</feature>
<dbReference type="InterPro" id="IPR005829">
    <property type="entry name" value="Sugar_transporter_CS"/>
</dbReference>
<feature type="transmembrane region" description="Helical" evidence="5">
    <location>
        <begin position="147"/>
        <end position="169"/>
    </location>
</feature>
<dbReference type="PROSITE" id="PS00217">
    <property type="entry name" value="SUGAR_TRANSPORT_2"/>
    <property type="match status" value="1"/>
</dbReference>
<feature type="transmembrane region" description="Helical" evidence="5">
    <location>
        <begin position="434"/>
        <end position="455"/>
    </location>
</feature>
<protein>
    <submittedName>
        <fullName evidence="7">Transporter</fullName>
    </submittedName>
</protein>
<dbReference type="PROSITE" id="PS50850">
    <property type="entry name" value="MFS"/>
    <property type="match status" value="1"/>
</dbReference>
<dbReference type="InterPro" id="IPR050549">
    <property type="entry name" value="MFS_Trehalose_Transporter"/>
</dbReference>
<sequence length="501" mass="55470">MPSNAENKHHPRQDGDEKERFNLLELKFGGSPPPKRSVCRAAAPQIFASMGFGFMVASVASICVMPTQVVDDLHKRNGSYTNETEFELSETQVSWYGSLSYMVQPIASICSGFTQNIFGRRRMMLAATIPLFASWIVLHFADNVVSLYATQIIFGLSIGFMEAPSMSYLGEAIEPRFRGTLSSLAEFLYIAGTVYLNLIGVFFHWKTLSLLAAILPLITFFIVLTLPESPTWFIVKGRLDEAEEALQWLRGWVTSEEVEEEVRMTAKMITENPYSGARIIDGEYTKVKNTPSQVALFRQARVWKPVLLICIFFCAGNAGSLIGMRPMFTNIFEDLHTPIPPKQVLVLSSAMNAIGCIVCVLTVHKTGKRFISLASLLLCTATCLALAAYLWTKADFPWLATVFFSINFFAAGLGILTMPWALVSECFSLEARGLSAGICAAGAYVTYSIFTKSYFALHHLLSLPGVFVVYGLISLAGAAYLYFLMPETEGKELSDIEKDFA</sequence>
<accession>A0ABN7BC73</accession>
<feature type="transmembrane region" description="Helical" evidence="5">
    <location>
        <begin position="344"/>
        <end position="363"/>
    </location>
</feature>
<proteinExistence type="predicted"/>